<proteinExistence type="predicted"/>
<organism evidence="1">
    <name type="scientific">Ixodes ricinus</name>
    <name type="common">Common tick</name>
    <name type="synonym">Acarus ricinus</name>
    <dbReference type="NCBI Taxonomy" id="34613"/>
    <lineage>
        <taxon>Eukaryota</taxon>
        <taxon>Metazoa</taxon>
        <taxon>Ecdysozoa</taxon>
        <taxon>Arthropoda</taxon>
        <taxon>Chelicerata</taxon>
        <taxon>Arachnida</taxon>
        <taxon>Acari</taxon>
        <taxon>Parasitiformes</taxon>
        <taxon>Ixodida</taxon>
        <taxon>Ixodoidea</taxon>
        <taxon>Ixodidae</taxon>
        <taxon>Ixodinae</taxon>
        <taxon>Ixodes</taxon>
    </lineage>
</organism>
<protein>
    <submittedName>
        <fullName evidence="1">Putative secreted protein</fullName>
    </submittedName>
</protein>
<evidence type="ECO:0000313" key="1">
    <source>
        <dbReference type="EMBL" id="MXU87162.1"/>
    </source>
</evidence>
<reference evidence="1" key="1">
    <citation type="submission" date="2019-12" db="EMBL/GenBank/DDBJ databases">
        <title>An insight into the sialome of adult female Ixodes ricinus ticks feeding for 6 days.</title>
        <authorList>
            <person name="Perner J."/>
            <person name="Ribeiro J.M.C."/>
        </authorList>
    </citation>
    <scope>NUCLEOTIDE SEQUENCE</scope>
    <source>
        <strain evidence="1">Semi-engorged</strain>
        <tissue evidence="1">Salivary glands</tissue>
    </source>
</reference>
<dbReference type="AlphaFoldDB" id="A0A6B0U3T5"/>
<name>A0A6B0U3T5_IXORI</name>
<dbReference type="EMBL" id="GIFC01005079">
    <property type="protein sequence ID" value="MXU87162.1"/>
    <property type="molecule type" value="Transcribed_RNA"/>
</dbReference>
<accession>A0A6B0U3T5</accession>
<sequence>MHLATACVFATHCIRGTRTAWFPSRETTQASESGVASNRASTASAPILQPRILSKAEGLPPLCTCPRTVTLVSCFRLSTTTFLTSSAVMGCPALS</sequence>